<keyword evidence="2" id="KW-1185">Reference proteome</keyword>
<accession>A0ABV5FXZ5</accession>
<evidence type="ECO:0000313" key="1">
    <source>
        <dbReference type="EMBL" id="MFB9071552.1"/>
    </source>
</evidence>
<name>A0ABV5FXZ5_9MICC</name>
<comment type="caution">
    <text evidence="1">The sequence shown here is derived from an EMBL/GenBank/DDBJ whole genome shotgun (WGS) entry which is preliminary data.</text>
</comment>
<reference evidence="1 2" key="1">
    <citation type="submission" date="2024-09" db="EMBL/GenBank/DDBJ databases">
        <authorList>
            <person name="Sun Q."/>
            <person name="Mori K."/>
        </authorList>
    </citation>
    <scope>NUCLEOTIDE SEQUENCE [LARGE SCALE GENOMIC DNA]</scope>
    <source>
        <strain evidence="1 2">CCM 7609</strain>
    </source>
</reference>
<dbReference type="Proteomes" id="UP001589575">
    <property type="component" value="Unassembled WGS sequence"/>
</dbReference>
<dbReference type="EMBL" id="JBHMFI010000001">
    <property type="protein sequence ID" value="MFB9071552.1"/>
    <property type="molecule type" value="Genomic_DNA"/>
</dbReference>
<gene>
    <name evidence="1" type="ORF">ACFFX0_10185</name>
</gene>
<proteinExistence type="predicted"/>
<sequence length="106" mass="11545">MCTKTWSAVPSSRRITHAIRMISGRVPTTVMTFNFLATAASDFLVERVGVIGVEDLVGPELGEDVIVRARVADVVHPADGHIHSLGLVTVDVDRHRLRGEHAPQPE</sequence>
<protein>
    <submittedName>
        <fullName evidence="1">Uncharacterized protein</fullName>
    </submittedName>
</protein>
<organism evidence="1 2">
    <name type="scientific">Citricoccus parietis</name>
    <dbReference type="NCBI Taxonomy" id="592307"/>
    <lineage>
        <taxon>Bacteria</taxon>
        <taxon>Bacillati</taxon>
        <taxon>Actinomycetota</taxon>
        <taxon>Actinomycetes</taxon>
        <taxon>Micrococcales</taxon>
        <taxon>Micrococcaceae</taxon>
        <taxon>Citricoccus</taxon>
    </lineage>
</organism>
<evidence type="ECO:0000313" key="2">
    <source>
        <dbReference type="Proteomes" id="UP001589575"/>
    </source>
</evidence>